<dbReference type="AlphaFoldDB" id="A0A8B3S675"/>
<dbReference type="SUPFAM" id="SSF89562">
    <property type="entry name" value="RraA-like"/>
    <property type="match status" value="1"/>
</dbReference>
<dbReference type="Gene3D" id="3.50.30.40">
    <property type="entry name" value="Ribonuclease E inhibitor RraA/RraA-like"/>
    <property type="match status" value="1"/>
</dbReference>
<dbReference type="Gene3D" id="3.20.20.70">
    <property type="entry name" value="Aldolase class I"/>
    <property type="match status" value="1"/>
</dbReference>
<dbReference type="GO" id="GO:0033982">
    <property type="term" value="F:3-dehydro-L-gulonate-6-phosphate decarboxylase activity"/>
    <property type="evidence" value="ECO:0007669"/>
    <property type="project" value="TreeGrafter"/>
</dbReference>
<name>A0A8B3S675_9EURY</name>
<evidence type="ECO:0000256" key="1">
    <source>
        <dbReference type="ARBA" id="ARBA00000718"/>
    </source>
</evidence>
<dbReference type="SUPFAM" id="SSF51366">
    <property type="entry name" value="Ribulose-phoshate binding barrel"/>
    <property type="match status" value="1"/>
</dbReference>
<feature type="domain" description="Orotidine 5'-phosphate decarboxylase" evidence="6">
    <location>
        <begin position="31"/>
        <end position="230"/>
    </location>
</feature>
<dbReference type="Pfam" id="PF03737">
    <property type="entry name" value="RraA-like"/>
    <property type="match status" value="1"/>
</dbReference>
<evidence type="ECO:0000256" key="4">
    <source>
        <dbReference type="ARBA" id="ARBA00023239"/>
    </source>
</evidence>
<dbReference type="EMBL" id="RPGO01000009">
    <property type="protein sequence ID" value="RZB32225.1"/>
    <property type="molecule type" value="Genomic_DNA"/>
</dbReference>
<dbReference type="GO" id="GO:0004590">
    <property type="term" value="F:orotidine-5'-phosphate decarboxylase activity"/>
    <property type="evidence" value="ECO:0007669"/>
    <property type="project" value="InterPro"/>
</dbReference>
<dbReference type="InterPro" id="IPR017120">
    <property type="entry name" value="Bifunct_HPS/DMK_prd"/>
</dbReference>
<keyword evidence="7" id="KW-0413">Isomerase</keyword>
<protein>
    <recommendedName>
        <fullName evidence="3">3-hexulose-6-phosphate synthase</fullName>
        <ecNumber evidence="3">4.1.2.43</ecNumber>
    </recommendedName>
</protein>
<dbReference type="InterPro" id="IPR013785">
    <property type="entry name" value="Aldolase_TIM"/>
</dbReference>
<dbReference type="CDD" id="cd04726">
    <property type="entry name" value="KGPDC_HPS"/>
    <property type="match status" value="1"/>
</dbReference>
<dbReference type="InterPro" id="IPR036704">
    <property type="entry name" value="RraA/RraA-like_sf"/>
</dbReference>
<evidence type="ECO:0000313" key="7">
    <source>
        <dbReference type="EMBL" id="RZB32225.1"/>
    </source>
</evidence>
<keyword evidence="5" id="KW-0119">Carbohydrate metabolism</keyword>
<evidence type="ECO:0000259" key="6">
    <source>
        <dbReference type="SMART" id="SM00934"/>
    </source>
</evidence>
<comment type="catalytic activity">
    <reaction evidence="1">
        <text>D-ribulose 5-phosphate + formaldehyde = D-arabino-hex-3-ulose 6-phosphate</text>
        <dbReference type="Rhea" id="RHEA:25201"/>
        <dbReference type="ChEBI" id="CHEBI:16842"/>
        <dbReference type="ChEBI" id="CHEBI:58121"/>
        <dbReference type="ChEBI" id="CHEBI:58542"/>
        <dbReference type="EC" id="4.1.2.43"/>
    </reaction>
</comment>
<evidence type="ECO:0000256" key="5">
    <source>
        <dbReference type="ARBA" id="ARBA00023277"/>
    </source>
</evidence>
<dbReference type="GO" id="GO:0006207">
    <property type="term" value="P:'de novo' pyrimidine nucleobase biosynthetic process"/>
    <property type="evidence" value="ECO:0007669"/>
    <property type="project" value="InterPro"/>
</dbReference>
<comment type="caution">
    <text evidence="7">The sequence shown here is derived from an EMBL/GenBank/DDBJ whole genome shotgun (WGS) entry which is preliminary data.</text>
</comment>
<dbReference type="PIRSF" id="PIRSF037137">
    <property type="entry name" value="HPS_DMK_prd"/>
    <property type="match status" value="1"/>
</dbReference>
<reference evidence="8" key="1">
    <citation type="submission" date="2019-01" db="EMBL/GenBank/DDBJ databases">
        <title>Anaerobic oxidation of ethane by archaea from a marine hydrocarbon seep.</title>
        <authorList>
            <person name="Musat F."/>
        </authorList>
    </citation>
    <scope>NUCLEOTIDE SEQUENCE [LARGE SCALE GENOMIC DNA]</scope>
</reference>
<dbReference type="GO" id="GO:0019854">
    <property type="term" value="P:L-ascorbic acid catabolic process"/>
    <property type="evidence" value="ECO:0007669"/>
    <property type="project" value="TreeGrafter"/>
</dbReference>
<dbReference type="Pfam" id="PF00215">
    <property type="entry name" value="OMPdecase"/>
    <property type="match status" value="1"/>
</dbReference>
<dbReference type="InterPro" id="IPR041710">
    <property type="entry name" value="HPS/KGPDC"/>
</dbReference>
<proteinExistence type="inferred from homology"/>
<dbReference type="InterPro" id="IPR001754">
    <property type="entry name" value="OMPdeCOase_dom"/>
</dbReference>
<dbReference type="EC" id="4.1.2.43" evidence="3"/>
<sequence>MWFCRTKLCSTKGLIILLLHITIKVTVIQPILQVALDILETERAIEIATEAVAGGAEWIEAGTPLIKSEGMDAIRKLREAFPDKTIVADMKIQDTGALEVEMASKAGADVITILATADSATVEDALRAARKYGTTLMADLLCTENRIVRAKELERLGVDYINFHTGIDQQMKGETPLKLLKNVDLVTPIAIAGGINAEMAAQAVSAGASIIIVGGNITRSENVTESTKKIISAMHKPQTTANKKINIQKEIIRLLENTSTPNITDAIHRKGAMKNIKSIVAGQKIVGQAVTVQTFEGDWAKPVEAIDIAKPGEIIVIYNASKHIAPWGELASLSCINKGIAGVVIDGAVRDIDDIRKLKFPVFACNAVPNAGEPKGMGEINVEIVCGGQTVRQGDYIVGDDNGVVVIPREQAYEIARRAVEVAKTEQRIREEIKRGKTLSQVLHLEKWEKMS</sequence>
<dbReference type="InterPro" id="IPR011060">
    <property type="entry name" value="RibuloseP-bd_barrel"/>
</dbReference>
<dbReference type="GO" id="GO:0043801">
    <property type="term" value="F:hexulose-6-phosphate synthase activity"/>
    <property type="evidence" value="ECO:0007669"/>
    <property type="project" value="UniProtKB-EC"/>
</dbReference>
<dbReference type="PANTHER" id="PTHR35039:SF3">
    <property type="entry name" value="3-KETO-L-GULONATE-6-PHOSPHATE DECARBOXYLASE SGBH-RELATED"/>
    <property type="match status" value="1"/>
</dbReference>
<comment type="similarity">
    <text evidence="2">Belongs to the HPS/KGPDC family. HPS subfamily.</text>
</comment>
<dbReference type="Proteomes" id="UP000291831">
    <property type="component" value="Unassembled WGS sequence"/>
</dbReference>
<evidence type="ECO:0000256" key="3">
    <source>
        <dbReference type="ARBA" id="ARBA00012890"/>
    </source>
</evidence>
<dbReference type="SMART" id="SM00934">
    <property type="entry name" value="OMPdecase"/>
    <property type="match status" value="1"/>
</dbReference>
<gene>
    <name evidence="7" type="ORF">AEth_00548</name>
</gene>
<accession>A0A8B3S675</accession>
<dbReference type="GO" id="GO:0016853">
    <property type="term" value="F:isomerase activity"/>
    <property type="evidence" value="ECO:0007669"/>
    <property type="project" value="UniProtKB-KW"/>
</dbReference>
<organism evidence="7 8">
    <name type="scientific">Candidatus Argoarchaeum ethanivorans</name>
    <dbReference type="NCBI Taxonomy" id="2608793"/>
    <lineage>
        <taxon>Archaea</taxon>
        <taxon>Methanobacteriati</taxon>
        <taxon>Methanobacteriota</taxon>
        <taxon>Stenosarchaea group</taxon>
        <taxon>Methanomicrobia</taxon>
        <taxon>Methanosarcinales</taxon>
        <taxon>Methanosarcinales incertae sedis</taxon>
        <taxon>GOM Arc I cluster</taxon>
        <taxon>Candidatus Argoarchaeum</taxon>
    </lineage>
</organism>
<dbReference type="InterPro" id="IPR005493">
    <property type="entry name" value="RraA/RraA-like"/>
</dbReference>
<dbReference type="NCBIfam" id="TIGR03128">
    <property type="entry name" value="RuMP_HxlA"/>
    <property type="match status" value="1"/>
</dbReference>
<dbReference type="CDD" id="cd16841">
    <property type="entry name" value="RraA_family"/>
    <property type="match status" value="1"/>
</dbReference>
<evidence type="ECO:0000313" key="8">
    <source>
        <dbReference type="Proteomes" id="UP000291831"/>
    </source>
</evidence>
<dbReference type="PANTHER" id="PTHR35039">
    <property type="entry name" value="3-KETO-L-GULONATE-6-PHOSPHATE DECARBOXYLASE SGBH-RELATED"/>
    <property type="match status" value="1"/>
</dbReference>
<dbReference type="FunFam" id="3.20.20.70:FF:000022">
    <property type="entry name" value="3-keto-L-gulonate-6-phosphate decarboxylase UlaD"/>
    <property type="match status" value="1"/>
</dbReference>
<keyword evidence="4 7" id="KW-0456">Lyase</keyword>
<evidence type="ECO:0000256" key="2">
    <source>
        <dbReference type="ARBA" id="ARBA00006350"/>
    </source>
</evidence>
<dbReference type="NCBIfam" id="NF005442">
    <property type="entry name" value="PRK07028.1"/>
    <property type="match status" value="1"/>
</dbReference>
<dbReference type="InterPro" id="IPR017553">
    <property type="entry name" value="3-hexulose-6-phosphate_synth"/>
</dbReference>